<keyword evidence="3" id="KW-1185">Reference proteome</keyword>
<comment type="caution">
    <text evidence="2">The sequence shown here is derived from an EMBL/GenBank/DDBJ whole genome shotgun (WGS) entry which is preliminary data.</text>
</comment>
<evidence type="ECO:0000313" key="3">
    <source>
        <dbReference type="Proteomes" id="UP000758155"/>
    </source>
</evidence>
<feature type="region of interest" description="Disordered" evidence="1">
    <location>
        <begin position="269"/>
        <end position="334"/>
    </location>
</feature>
<feature type="compositionally biased region" description="Basic and acidic residues" evidence="1">
    <location>
        <begin position="278"/>
        <end position="292"/>
    </location>
</feature>
<dbReference type="OrthoDB" id="3785839at2759"/>
<reference evidence="2" key="1">
    <citation type="submission" date="2019-04" db="EMBL/GenBank/DDBJ databases">
        <title>Sequencing of skin fungus with MAO and IRED activity.</title>
        <authorList>
            <person name="Marsaioli A.J."/>
            <person name="Bonatto J.M.C."/>
            <person name="Reis Junior O."/>
        </authorList>
    </citation>
    <scope>NUCLEOTIDE SEQUENCE</scope>
    <source>
        <strain evidence="2">28M1</strain>
    </source>
</reference>
<dbReference type="AlphaFoldDB" id="A0A9P4WX90"/>
<sequence length="627" mass="71316">MSTPNEHLDDAHQRLRHVTSDEVNPDALPQYPGVPTHSFDAWKYLPQGLPSLPNELHLTAQHSLIPPPETYGLTDVVKLDSGYPCEEWQVDGSLLLSAFQLPQHLPTPPVCNNTPQPLQACIDRLESTQLGLCHPYVDQYCLTQRRSVPNGLPLSPEDFLPQMRAYLAPKAGSHTHDAPIWSFNGTGSNYDGWLCDSISQSDLFCRPQSSEHSARYGTPPIQPQIYRSAPTSTRQSRRTSSVASSTNSTDHHGQPNQLLVMQKWRTDNLTKPLKISRKLTDAATRRKQERYRQKGQARRNTIAAASSQTPAHRPLPPSDPSQPKPAHAPPAKRHKDTDVIAPEVFQSLQPEPTAIDNQSRYDDVGAAMNHLHPRIPSYSPPVIELPPPSVDELLQPIVGKYEEYKWSVFHYQLQPKGYDFAERWFQELFETTLNAEYNNRHVTHVSQGFVKDGDRYSIIVLHNATNPFEYEPTPTSTITIGVYGCHWYRHNEIHWTTLASDQRHLFVQCMQAGWIIEKDKWTHDAKPTEKRFHRAYWLAANRLDMKGLLNRGPSVDKPHDEVEEMSQEDPDKDFSINKDDLTNKWCVEDTEAAAAWWKVQDDIDGLGEEFDVCGLGWQHVVIDSSEW</sequence>
<dbReference type="Proteomes" id="UP000758155">
    <property type="component" value="Unassembled WGS sequence"/>
</dbReference>
<accession>A0A9P4WX90</accession>
<feature type="region of interest" description="Disordered" evidence="1">
    <location>
        <begin position="552"/>
        <end position="573"/>
    </location>
</feature>
<evidence type="ECO:0000313" key="2">
    <source>
        <dbReference type="EMBL" id="KAF3044160.1"/>
    </source>
</evidence>
<protein>
    <submittedName>
        <fullName evidence="2">Uncharacterized protein</fullName>
    </submittedName>
</protein>
<feature type="compositionally biased region" description="Low complexity" evidence="1">
    <location>
        <begin position="227"/>
        <end position="248"/>
    </location>
</feature>
<gene>
    <name evidence="2" type="ORF">E8E12_010515</name>
</gene>
<dbReference type="EMBL" id="SWKV01000010">
    <property type="protein sequence ID" value="KAF3044160.1"/>
    <property type="molecule type" value="Genomic_DNA"/>
</dbReference>
<feature type="compositionally biased region" description="Pro residues" evidence="1">
    <location>
        <begin position="313"/>
        <end position="328"/>
    </location>
</feature>
<evidence type="ECO:0000256" key="1">
    <source>
        <dbReference type="SAM" id="MobiDB-lite"/>
    </source>
</evidence>
<name>A0A9P4WX90_9PLEO</name>
<organism evidence="2 3">
    <name type="scientific">Didymella heteroderae</name>
    <dbReference type="NCBI Taxonomy" id="1769908"/>
    <lineage>
        <taxon>Eukaryota</taxon>
        <taxon>Fungi</taxon>
        <taxon>Dikarya</taxon>
        <taxon>Ascomycota</taxon>
        <taxon>Pezizomycotina</taxon>
        <taxon>Dothideomycetes</taxon>
        <taxon>Pleosporomycetidae</taxon>
        <taxon>Pleosporales</taxon>
        <taxon>Pleosporineae</taxon>
        <taxon>Didymellaceae</taxon>
        <taxon>Didymella</taxon>
    </lineage>
</organism>
<proteinExistence type="predicted"/>
<feature type="region of interest" description="Disordered" evidence="1">
    <location>
        <begin position="210"/>
        <end position="257"/>
    </location>
</feature>
<feature type="compositionally biased region" description="Acidic residues" evidence="1">
    <location>
        <begin position="561"/>
        <end position="571"/>
    </location>
</feature>